<evidence type="ECO:0000313" key="2">
    <source>
        <dbReference type="EMBL" id="KAK1753115.1"/>
    </source>
</evidence>
<dbReference type="EMBL" id="MU839838">
    <property type="protein sequence ID" value="KAK1753115.1"/>
    <property type="molecule type" value="Genomic_DNA"/>
</dbReference>
<accession>A0AAJ0B8D8</accession>
<dbReference type="Proteomes" id="UP001239445">
    <property type="component" value="Unassembled WGS sequence"/>
</dbReference>
<keyword evidence="3" id="KW-1185">Reference proteome</keyword>
<sequence length="152" mass="16331">MYALTTLTTLATLITATLAGPVVERLPNHPGLGRIVKRGEGVHLVNCVNYSAVVYCANDSDCNHFPGSGNQCIPDGGGITHWEGGDKRCTFPGTGTEFKWNIRSDAQSQANYVNVGTGNNGFHGFTIFKDDKHVMYKDGNGNACSSIYYALP</sequence>
<reference evidence="2" key="1">
    <citation type="submission" date="2023-06" db="EMBL/GenBank/DDBJ databases">
        <title>Genome-scale phylogeny and comparative genomics of the fungal order Sordariales.</title>
        <authorList>
            <consortium name="Lawrence Berkeley National Laboratory"/>
            <person name="Hensen N."/>
            <person name="Bonometti L."/>
            <person name="Westerberg I."/>
            <person name="Brannstrom I.O."/>
            <person name="Guillou S."/>
            <person name="Cros-Aarteil S."/>
            <person name="Calhoun S."/>
            <person name="Haridas S."/>
            <person name="Kuo A."/>
            <person name="Mondo S."/>
            <person name="Pangilinan J."/>
            <person name="Riley R."/>
            <person name="Labutti K."/>
            <person name="Andreopoulos B."/>
            <person name="Lipzen A."/>
            <person name="Chen C."/>
            <person name="Yanf M."/>
            <person name="Daum C."/>
            <person name="Ng V."/>
            <person name="Clum A."/>
            <person name="Steindorff A."/>
            <person name="Ohm R."/>
            <person name="Martin F."/>
            <person name="Silar P."/>
            <person name="Natvig D."/>
            <person name="Lalanne C."/>
            <person name="Gautier V."/>
            <person name="Ament-Velasquez S.L."/>
            <person name="Kruys A."/>
            <person name="Hutchinson M.I."/>
            <person name="Powell A.J."/>
            <person name="Barry K."/>
            <person name="Miller A.N."/>
            <person name="Grigoriev I.V."/>
            <person name="Debuchy R."/>
            <person name="Gladieux P."/>
            <person name="Thoren M.H."/>
            <person name="Johannesson H."/>
        </authorList>
    </citation>
    <scope>NUCLEOTIDE SEQUENCE</scope>
    <source>
        <strain evidence="2">PSN4</strain>
    </source>
</reference>
<protein>
    <submittedName>
        <fullName evidence="2">Uncharacterized protein</fullName>
    </submittedName>
</protein>
<comment type="caution">
    <text evidence="2">The sequence shown here is derived from an EMBL/GenBank/DDBJ whole genome shotgun (WGS) entry which is preliminary data.</text>
</comment>
<keyword evidence="1" id="KW-0732">Signal</keyword>
<feature type="signal peptide" evidence="1">
    <location>
        <begin position="1"/>
        <end position="19"/>
    </location>
</feature>
<evidence type="ECO:0000313" key="3">
    <source>
        <dbReference type="Proteomes" id="UP001239445"/>
    </source>
</evidence>
<feature type="chain" id="PRO_5042466271" evidence="1">
    <location>
        <begin position="20"/>
        <end position="152"/>
    </location>
</feature>
<evidence type="ECO:0000256" key="1">
    <source>
        <dbReference type="SAM" id="SignalP"/>
    </source>
</evidence>
<dbReference type="AlphaFoldDB" id="A0AAJ0B8D8"/>
<organism evidence="2 3">
    <name type="scientific">Echria macrotheca</name>
    <dbReference type="NCBI Taxonomy" id="438768"/>
    <lineage>
        <taxon>Eukaryota</taxon>
        <taxon>Fungi</taxon>
        <taxon>Dikarya</taxon>
        <taxon>Ascomycota</taxon>
        <taxon>Pezizomycotina</taxon>
        <taxon>Sordariomycetes</taxon>
        <taxon>Sordariomycetidae</taxon>
        <taxon>Sordariales</taxon>
        <taxon>Schizotheciaceae</taxon>
        <taxon>Echria</taxon>
    </lineage>
</organism>
<proteinExistence type="predicted"/>
<gene>
    <name evidence="2" type="ORF">QBC47DRAFT_424474</name>
</gene>
<name>A0AAJ0B8D8_9PEZI</name>